<evidence type="ECO:0000256" key="2">
    <source>
        <dbReference type="ARBA" id="ARBA00008235"/>
    </source>
</evidence>
<dbReference type="Gene3D" id="3.30.450.40">
    <property type="match status" value="1"/>
</dbReference>
<evidence type="ECO:0000313" key="16">
    <source>
        <dbReference type="EMBL" id="CAL0300971.1"/>
    </source>
</evidence>
<comment type="function">
    <text evidence="1">Regulatory photoreceptor which exists in two forms that are reversibly interconvertible by light: the Pr form that absorbs maximally in the red region of the spectrum and the Pfr form that absorbs maximally in the far-red region. Photoconversion of Pr to Pfr induces an array of morphogenic responses, whereas reconversion of Pfr to Pr cancels the induction of those responses. Pfr controls the expression of a number of nuclear genes including those encoding the small subunit of ribulose-bisphosphate carboxylase, chlorophyll A/B binding protein, protochlorophyllide reductase, rRNA, etc. It also controls the expression of its own gene(s) in a negative feedback fashion.</text>
</comment>
<dbReference type="SUPFAM" id="SSF55874">
    <property type="entry name" value="ATPase domain of HSP90 chaperone/DNA topoisomerase II/histidine kinase"/>
    <property type="match status" value="1"/>
</dbReference>
<dbReference type="GO" id="GO:0009585">
    <property type="term" value="P:red, far-red light phototransduction"/>
    <property type="evidence" value="ECO:0007669"/>
    <property type="project" value="InterPro"/>
</dbReference>
<comment type="caution">
    <text evidence="16">The sequence shown here is derived from an EMBL/GenBank/DDBJ whole genome shotgun (WGS) entry which is preliminary data.</text>
</comment>
<dbReference type="FunFam" id="3.30.565.10:FF:000044">
    <property type="entry name" value="Phytochrome"/>
    <property type="match status" value="1"/>
</dbReference>
<sequence>MSSSTIKRTTPNSPNPSHSVTKAIAQYTEDARLHTVFEQSTFNFSNSSNLPTTTTTDSLPQQQITTYLLKIQRGGAIQPFGCIIVVDENSFCIIGYSDNARDMLGISPQSVPTLERPELLMVGTDVRTVFSNSSAILLENAFRAREITLLNPIWVHCRSSRKAFYGILHRIDVGVVIDLEPARTEDPALSIAGAVQSQKLAVRAISLLQSLPGGDIKLLVDTVVESVRELTGYDRVMVYKFHEDEHGEVVAESKRADLEPYIGLHYPATDIPQASRFLFKQNRVRMIVDCHASPVKVVQDEALVQPLCLVGSTLRAPHGCHAQYMANMGSIASLAMAVIINGNDEEGVGGRSSMRLWGLVVCHHTSARYIPFPLRYACEFLMQAFGLQLNMELQLASQSLEKRVLRTQTLLCDMLLRDSPTGIVTQSPSIMDLVKCDGAALYYQGNYHPLGVTPTESQIRDIIEWLLAFHGDSTGLSTDSLADAGYLGAASLGDTVCGMAVAYITEKDFLFWFRSHTAKEIKWGGAKHHPEDKDDSQRMDPRSSFKAFLEVVKSRSLPWENAEMDAIHALQLILRDSFRDAEHTNSKAVVNTNLAEKELQGVDELSSVAREMVRLIETATAPIFAVDIDGRINGWNAKVSELTGLAVDEAMGKSLVHDLVFKEYEETVDRLLSHALRGDEDKNVEIKMRTFGPEHQDKAVFVVVNACSSKGYTNNIVGVCFVGQDVTGQKIVMDKFVNIQGDYKAIIHSPNPLIPPIFASNDNICCLEWNTAMENLTGWGRADVIGKLLVGEVFGSCCQLKGPDAMTKFMIVLHNALGGQDTYKFPFSFLDRHGKYVQVFLTANKRVNMDGQIIGAFCFLQIVNPELQQVLKVQKQQEKNCFARMKELAYICQEVKNPLNGIRFTNSLLEATVLTDEQRQFLETSAACEKQMLNIVRDVDLDTIEDGSLELEKKEFLLGNVINAVVSQVMLLLRERKLQLIRDIPEEIKTLALYGDQLRIQQVLADFLLNMVRYAPSPDGWVEIHVCPRIKQISDGLTLLHAEFRMVCPGEGLPPELIQDMFHNSRWVTQEGLGLCMSRKILKLMNGEVQYIREAERCYFLILLELPLTRRSSTSVN</sequence>
<dbReference type="SMART" id="SM00065">
    <property type="entry name" value="GAF"/>
    <property type="match status" value="1"/>
</dbReference>
<comment type="subunit">
    <text evidence="3">Homodimer.</text>
</comment>
<dbReference type="InterPro" id="IPR003594">
    <property type="entry name" value="HATPase_dom"/>
</dbReference>
<dbReference type="InterPro" id="IPR012129">
    <property type="entry name" value="Phytochrome_A-E"/>
</dbReference>
<evidence type="ECO:0000256" key="4">
    <source>
        <dbReference type="ARBA" id="ARBA00022543"/>
    </source>
</evidence>
<dbReference type="GO" id="GO:0009584">
    <property type="term" value="P:detection of visible light"/>
    <property type="evidence" value="ECO:0007669"/>
    <property type="project" value="InterPro"/>
</dbReference>
<dbReference type="FunFam" id="3.30.450.20:FF:000039">
    <property type="entry name" value="Phytochrome"/>
    <property type="match status" value="1"/>
</dbReference>
<dbReference type="InterPro" id="IPR036890">
    <property type="entry name" value="HATPase_C_sf"/>
</dbReference>
<dbReference type="Gene3D" id="3.30.450.270">
    <property type="match status" value="1"/>
</dbReference>
<dbReference type="Proteomes" id="UP001497480">
    <property type="component" value="Unassembled WGS sequence"/>
</dbReference>
<feature type="binding site" description="covalent" evidence="12">
    <location>
        <position position="320"/>
    </location>
    <ligand>
        <name>phytochromobilin</name>
        <dbReference type="ChEBI" id="CHEBI:189064"/>
    </ligand>
</feature>
<dbReference type="PROSITE" id="PS50112">
    <property type="entry name" value="PAS"/>
    <property type="match status" value="2"/>
</dbReference>
<dbReference type="CDD" id="cd00082">
    <property type="entry name" value="HisKA"/>
    <property type="match status" value="1"/>
</dbReference>
<dbReference type="InterPro" id="IPR044767">
    <property type="entry name" value="Phy_HATPase-like"/>
</dbReference>
<feature type="domain" description="Histidine kinase" evidence="14">
    <location>
        <begin position="890"/>
        <end position="1110"/>
    </location>
</feature>
<keyword evidence="10 11" id="KW-0675">Receptor</keyword>
<dbReference type="Pfam" id="PF00360">
    <property type="entry name" value="PHY"/>
    <property type="match status" value="1"/>
</dbReference>
<dbReference type="AlphaFoldDB" id="A0AAV1VVT2"/>
<keyword evidence="17" id="KW-1185">Reference proteome</keyword>
<evidence type="ECO:0000256" key="9">
    <source>
        <dbReference type="ARBA" id="ARBA00023163"/>
    </source>
</evidence>
<protein>
    <recommendedName>
        <fullName evidence="11">Phytochrome</fullName>
    </recommendedName>
</protein>
<dbReference type="GO" id="GO:0006355">
    <property type="term" value="P:regulation of DNA-templated transcription"/>
    <property type="evidence" value="ECO:0007669"/>
    <property type="project" value="InterPro"/>
</dbReference>
<dbReference type="InterPro" id="IPR003661">
    <property type="entry name" value="HisK_dim/P_dom"/>
</dbReference>
<dbReference type="InterPro" id="IPR005467">
    <property type="entry name" value="His_kinase_dom"/>
</dbReference>
<evidence type="ECO:0000256" key="6">
    <source>
        <dbReference type="ARBA" id="ARBA00022737"/>
    </source>
</evidence>
<dbReference type="Gene3D" id="1.10.287.130">
    <property type="match status" value="1"/>
</dbReference>
<evidence type="ECO:0000256" key="5">
    <source>
        <dbReference type="ARBA" id="ARBA00022606"/>
    </source>
</evidence>
<evidence type="ECO:0000256" key="12">
    <source>
        <dbReference type="PIRSR" id="PIRSR000084-50"/>
    </source>
</evidence>
<keyword evidence="9 11" id="KW-0804">Transcription</keyword>
<dbReference type="GO" id="GO:0042803">
    <property type="term" value="F:protein homodimerization activity"/>
    <property type="evidence" value="ECO:0007669"/>
    <property type="project" value="InterPro"/>
</dbReference>
<gene>
    <name evidence="16" type="ORF">LLUT_LOCUS2031</name>
</gene>
<dbReference type="InterPro" id="IPR001294">
    <property type="entry name" value="Phytochrome"/>
</dbReference>
<dbReference type="Pfam" id="PF08446">
    <property type="entry name" value="PAS_2"/>
    <property type="match status" value="1"/>
</dbReference>
<dbReference type="CDD" id="cd16932">
    <property type="entry name" value="HATPase_Phy-like"/>
    <property type="match status" value="1"/>
</dbReference>
<dbReference type="GO" id="GO:0009881">
    <property type="term" value="F:photoreceptor activity"/>
    <property type="evidence" value="ECO:0007669"/>
    <property type="project" value="UniProtKB-KW"/>
</dbReference>
<dbReference type="PANTHER" id="PTHR47876">
    <property type="entry name" value="OS08G0260000 PROTEIN"/>
    <property type="match status" value="1"/>
</dbReference>
<dbReference type="PROSITE" id="PS50046">
    <property type="entry name" value="PHYTOCHROME_2"/>
    <property type="match status" value="1"/>
</dbReference>
<reference evidence="16 17" key="1">
    <citation type="submission" date="2024-03" db="EMBL/GenBank/DDBJ databases">
        <authorList>
            <person name="Martinez-Hernandez J."/>
        </authorList>
    </citation>
    <scope>NUCLEOTIDE SEQUENCE [LARGE SCALE GENOMIC DNA]</scope>
</reference>
<dbReference type="PRINTS" id="PR01033">
    <property type="entry name" value="PHYTOCHROME"/>
</dbReference>
<dbReference type="Gene3D" id="3.30.450.20">
    <property type="entry name" value="PAS domain"/>
    <property type="match status" value="3"/>
</dbReference>
<dbReference type="PROSITE" id="PS50109">
    <property type="entry name" value="HIS_KIN"/>
    <property type="match status" value="1"/>
</dbReference>
<organism evidence="16 17">
    <name type="scientific">Lupinus luteus</name>
    <name type="common">European yellow lupine</name>
    <dbReference type="NCBI Taxonomy" id="3873"/>
    <lineage>
        <taxon>Eukaryota</taxon>
        <taxon>Viridiplantae</taxon>
        <taxon>Streptophyta</taxon>
        <taxon>Embryophyta</taxon>
        <taxon>Tracheophyta</taxon>
        <taxon>Spermatophyta</taxon>
        <taxon>Magnoliopsida</taxon>
        <taxon>eudicotyledons</taxon>
        <taxon>Gunneridae</taxon>
        <taxon>Pentapetalae</taxon>
        <taxon>rosids</taxon>
        <taxon>fabids</taxon>
        <taxon>Fabales</taxon>
        <taxon>Fabaceae</taxon>
        <taxon>Papilionoideae</taxon>
        <taxon>50 kb inversion clade</taxon>
        <taxon>genistoids sensu lato</taxon>
        <taxon>core genistoids</taxon>
        <taxon>Genisteae</taxon>
        <taxon>Lupinus</taxon>
    </lineage>
</organism>
<dbReference type="SUPFAM" id="SSF47384">
    <property type="entry name" value="Homodimeric domain of signal transducing histidine kinase"/>
    <property type="match status" value="1"/>
</dbReference>
<evidence type="ECO:0000259" key="15">
    <source>
        <dbReference type="PROSITE" id="PS50112"/>
    </source>
</evidence>
<evidence type="ECO:0000256" key="11">
    <source>
        <dbReference type="PIRNR" id="PIRNR000084"/>
    </source>
</evidence>
<accession>A0AAV1VVT2</accession>
<dbReference type="PROSITE" id="PS00245">
    <property type="entry name" value="PHYTOCHROME_1"/>
    <property type="match status" value="1"/>
</dbReference>
<dbReference type="SMART" id="SM00388">
    <property type="entry name" value="HisKA"/>
    <property type="match status" value="1"/>
</dbReference>
<dbReference type="InterPro" id="IPR036097">
    <property type="entry name" value="HisK_dim/P_sf"/>
</dbReference>
<feature type="domain" description="PAS" evidence="15">
    <location>
        <begin position="608"/>
        <end position="679"/>
    </location>
</feature>
<dbReference type="InterPro" id="IPR000014">
    <property type="entry name" value="PAS"/>
</dbReference>
<dbReference type="InterPro" id="IPR003018">
    <property type="entry name" value="GAF"/>
</dbReference>
<dbReference type="InterPro" id="IPR035965">
    <property type="entry name" value="PAS-like_dom_sf"/>
</dbReference>
<dbReference type="PIRSF" id="PIRSF000084">
    <property type="entry name" value="Phytochrome"/>
    <property type="match status" value="1"/>
</dbReference>
<name>A0AAV1VVT2_LUPLU</name>
<evidence type="ECO:0000256" key="1">
    <source>
        <dbReference type="ARBA" id="ARBA00002479"/>
    </source>
</evidence>
<dbReference type="SMART" id="SM00091">
    <property type="entry name" value="PAS"/>
    <property type="match status" value="2"/>
</dbReference>
<keyword evidence="8 11" id="KW-0805">Transcription regulation</keyword>
<dbReference type="InterPro" id="IPR016132">
    <property type="entry name" value="Phyto_chromo_attachment"/>
</dbReference>
<keyword evidence="6" id="KW-0677">Repeat</keyword>
<dbReference type="FunFam" id="3.30.450.270:FF:000001">
    <property type="entry name" value="Phytochrome"/>
    <property type="match status" value="1"/>
</dbReference>
<dbReference type="InterPro" id="IPR043150">
    <property type="entry name" value="Phytochrome_PHY_sf"/>
</dbReference>
<dbReference type="CDD" id="cd00130">
    <property type="entry name" value="PAS"/>
    <property type="match status" value="2"/>
</dbReference>
<evidence type="ECO:0000256" key="10">
    <source>
        <dbReference type="ARBA" id="ARBA00023170"/>
    </source>
</evidence>
<evidence type="ECO:0000256" key="8">
    <source>
        <dbReference type="ARBA" id="ARBA00023015"/>
    </source>
</evidence>
<dbReference type="FunFam" id="1.10.287.130:FF:000029">
    <property type="entry name" value="Phytochrome"/>
    <property type="match status" value="1"/>
</dbReference>
<evidence type="ECO:0000313" key="17">
    <source>
        <dbReference type="Proteomes" id="UP001497480"/>
    </source>
</evidence>
<dbReference type="EMBL" id="CAXHTB010000002">
    <property type="protein sequence ID" value="CAL0300971.1"/>
    <property type="molecule type" value="Genomic_DNA"/>
</dbReference>
<dbReference type="Pfam" id="PF00989">
    <property type="entry name" value="PAS"/>
    <property type="match status" value="2"/>
</dbReference>
<dbReference type="Gene3D" id="3.30.565.10">
    <property type="entry name" value="Histidine kinase-like ATPase, C-terminal domain"/>
    <property type="match status" value="1"/>
</dbReference>
<dbReference type="InterPro" id="IPR013767">
    <property type="entry name" value="PAS_fold"/>
</dbReference>
<dbReference type="SMART" id="SM00387">
    <property type="entry name" value="HATPase_c"/>
    <property type="match status" value="1"/>
</dbReference>
<dbReference type="GO" id="GO:0017006">
    <property type="term" value="P:protein-tetrapyrrole linkage"/>
    <property type="evidence" value="ECO:0007669"/>
    <property type="project" value="InterPro"/>
</dbReference>
<dbReference type="InterPro" id="IPR013516">
    <property type="entry name" value="Phyto_chromo_BS"/>
</dbReference>
<evidence type="ECO:0000259" key="13">
    <source>
        <dbReference type="PROSITE" id="PS50046"/>
    </source>
</evidence>
<dbReference type="Pfam" id="PF01590">
    <property type="entry name" value="GAF"/>
    <property type="match status" value="1"/>
</dbReference>
<evidence type="ECO:0000256" key="7">
    <source>
        <dbReference type="ARBA" id="ARBA00022991"/>
    </source>
</evidence>
<dbReference type="Pfam" id="PF00512">
    <property type="entry name" value="HisKA"/>
    <property type="match status" value="1"/>
</dbReference>
<dbReference type="Pfam" id="PF02518">
    <property type="entry name" value="HATPase_c"/>
    <property type="match status" value="1"/>
</dbReference>
<evidence type="ECO:0000259" key="14">
    <source>
        <dbReference type="PROSITE" id="PS50109"/>
    </source>
</evidence>
<proteinExistence type="inferred from homology"/>
<comment type="similarity">
    <text evidence="2 11">Belongs to the phytochrome family.</text>
</comment>
<dbReference type="GO" id="GO:0000155">
    <property type="term" value="F:phosphorelay sensor kinase activity"/>
    <property type="evidence" value="ECO:0007669"/>
    <property type="project" value="InterPro"/>
</dbReference>
<keyword evidence="5 11" id="KW-0716">Sensory transduction</keyword>
<feature type="domain" description="Phytochrome chromophore attachment site" evidence="13">
    <location>
        <begin position="215"/>
        <end position="383"/>
    </location>
</feature>
<evidence type="ECO:0000256" key="3">
    <source>
        <dbReference type="ARBA" id="ARBA00011738"/>
    </source>
</evidence>
<dbReference type="SUPFAM" id="SSF55781">
    <property type="entry name" value="GAF domain-like"/>
    <property type="match status" value="2"/>
</dbReference>
<dbReference type="InterPro" id="IPR013654">
    <property type="entry name" value="PAS_2"/>
</dbReference>
<dbReference type="InterPro" id="IPR029016">
    <property type="entry name" value="GAF-like_dom_sf"/>
</dbReference>
<feature type="domain" description="PAS" evidence="15">
    <location>
        <begin position="742"/>
        <end position="794"/>
    </location>
</feature>
<dbReference type="FunFam" id="3.30.450.20:FF:000034">
    <property type="entry name" value="Phytochrome"/>
    <property type="match status" value="1"/>
</dbReference>
<keyword evidence="4 11" id="KW-0600">Photoreceptor protein</keyword>
<dbReference type="SUPFAM" id="SSF55785">
    <property type="entry name" value="PYP-like sensor domain (PAS domain)"/>
    <property type="match status" value="3"/>
</dbReference>
<dbReference type="InterPro" id="IPR013515">
    <property type="entry name" value="Phytochrome_cen-reg"/>
</dbReference>
<dbReference type="PANTHER" id="PTHR47876:SF3">
    <property type="entry name" value="PHYTOCHROME 1"/>
    <property type="match status" value="1"/>
</dbReference>
<keyword evidence="7 11" id="KW-0157">Chromophore</keyword>
<comment type="PTM">
    <text evidence="12">Contains one covalently linked phytochromobilin chromophore.</text>
</comment>
<dbReference type="NCBIfam" id="TIGR00229">
    <property type="entry name" value="sensory_box"/>
    <property type="match status" value="1"/>
</dbReference>